<accession>W2C8A6</accession>
<evidence type="ECO:0000256" key="9">
    <source>
        <dbReference type="ARBA" id="ARBA00023186"/>
    </source>
</evidence>
<dbReference type="SFLD" id="SFLDG01082">
    <property type="entry name" value="B12-binding_domain_containing"/>
    <property type="match status" value="1"/>
</dbReference>
<dbReference type="NCBIfam" id="TIGR00539">
    <property type="entry name" value="hemN_rel"/>
    <property type="match status" value="1"/>
</dbReference>
<dbReference type="InterPro" id="IPR034505">
    <property type="entry name" value="Coproporphyrinogen-III_oxidase"/>
</dbReference>
<comment type="caution">
    <text evidence="12">The sequence shown here is derived from an EMBL/GenBank/DDBJ whole genome shotgun (WGS) entry which is preliminary data.</text>
</comment>
<dbReference type="InterPro" id="IPR007197">
    <property type="entry name" value="rSAM"/>
</dbReference>
<dbReference type="Gene3D" id="3.20.20.70">
    <property type="entry name" value="Aldolase class I"/>
    <property type="match status" value="1"/>
</dbReference>
<keyword evidence="9 10" id="KW-0143">Chaperone</keyword>
<evidence type="ECO:0000256" key="4">
    <source>
        <dbReference type="ARBA" id="ARBA00022617"/>
    </source>
</evidence>
<evidence type="ECO:0000259" key="11">
    <source>
        <dbReference type="PROSITE" id="PS51918"/>
    </source>
</evidence>
<keyword evidence="10" id="KW-0004">4Fe-4S</keyword>
<dbReference type="SFLD" id="SFLDF00562">
    <property type="entry name" value="HemN-like__clustered_with_heat"/>
    <property type="match status" value="1"/>
</dbReference>
<dbReference type="AlphaFoldDB" id="W2C8A6"/>
<dbReference type="GO" id="GO:0004109">
    <property type="term" value="F:coproporphyrinogen oxidase activity"/>
    <property type="evidence" value="ECO:0007669"/>
    <property type="project" value="InterPro"/>
</dbReference>
<dbReference type="GO" id="GO:0006779">
    <property type="term" value="P:porphyrin-containing compound biosynthetic process"/>
    <property type="evidence" value="ECO:0007669"/>
    <property type="project" value="InterPro"/>
</dbReference>
<evidence type="ECO:0000256" key="1">
    <source>
        <dbReference type="ARBA" id="ARBA00001966"/>
    </source>
</evidence>
<evidence type="ECO:0000256" key="5">
    <source>
        <dbReference type="ARBA" id="ARBA00022691"/>
    </source>
</evidence>
<reference evidence="12 13" key="1">
    <citation type="submission" date="2013-11" db="EMBL/GenBank/DDBJ databases">
        <title>Single cell genomics of uncultured Tannerella BU063 (oral taxon 286).</title>
        <authorList>
            <person name="Beall C.J."/>
            <person name="Campbell A.G."/>
            <person name="Griffen A.L."/>
            <person name="Podar M."/>
            <person name="Leys E.J."/>
        </authorList>
    </citation>
    <scope>NUCLEOTIDE SEQUENCE [LARGE SCALE GENOMIC DNA]</scope>
    <source>
        <strain evidence="12">Cell 2</strain>
    </source>
</reference>
<comment type="similarity">
    <text evidence="2">Belongs to the anaerobic coproporphyrinogen-III oxidase family. HemW subfamily.</text>
</comment>
<comment type="cofactor">
    <cofactor evidence="1">
        <name>[4Fe-4S] cluster</name>
        <dbReference type="ChEBI" id="CHEBI:49883"/>
    </cofactor>
</comment>
<evidence type="ECO:0000256" key="10">
    <source>
        <dbReference type="RuleBase" id="RU364116"/>
    </source>
</evidence>
<proteinExistence type="inferred from homology"/>
<keyword evidence="6 10" id="KW-0479">Metal-binding</keyword>
<dbReference type="GO" id="GO:0005737">
    <property type="term" value="C:cytoplasm"/>
    <property type="evidence" value="ECO:0007669"/>
    <property type="project" value="UniProtKB-SubCell"/>
</dbReference>
<evidence type="ECO:0000256" key="3">
    <source>
        <dbReference type="ARBA" id="ARBA00017228"/>
    </source>
</evidence>
<dbReference type="EMBL" id="AYUF01000305">
    <property type="protein sequence ID" value="ETK02727.1"/>
    <property type="molecule type" value="Genomic_DNA"/>
</dbReference>
<dbReference type="GO" id="GO:0046872">
    <property type="term" value="F:metal ion binding"/>
    <property type="evidence" value="ECO:0007669"/>
    <property type="project" value="UniProtKB-UniRule"/>
</dbReference>
<dbReference type="CDD" id="cd01335">
    <property type="entry name" value="Radical_SAM"/>
    <property type="match status" value="1"/>
</dbReference>
<evidence type="ECO:0000256" key="7">
    <source>
        <dbReference type="ARBA" id="ARBA00023004"/>
    </source>
</evidence>
<dbReference type="InterPro" id="IPR058240">
    <property type="entry name" value="rSAM_sf"/>
</dbReference>
<comment type="subcellular location">
    <subcellularLocation>
        <location evidence="10">Cytoplasm</location>
    </subcellularLocation>
</comment>
<dbReference type="InterPro" id="IPR004559">
    <property type="entry name" value="HemW-like"/>
</dbReference>
<dbReference type="InterPro" id="IPR006638">
    <property type="entry name" value="Elp3/MiaA/NifB-like_rSAM"/>
</dbReference>
<evidence type="ECO:0000313" key="12">
    <source>
        <dbReference type="EMBL" id="ETK02727.1"/>
    </source>
</evidence>
<evidence type="ECO:0000313" key="13">
    <source>
        <dbReference type="Proteomes" id="UP000018837"/>
    </source>
</evidence>
<gene>
    <name evidence="12" type="ORF">N425_02710</name>
</gene>
<protein>
    <recommendedName>
        <fullName evidence="3 10">Heme chaperone HemW</fullName>
    </recommendedName>
</protein>
<keyword evidence="8 10" id="KW-0411">Iron-sulfur</keyword>
<dbReference type="PATRIC" id="fig|1411148.3.peg.310"/>
<dbReference type="GO" id="GO:0051539">
    <property type="term" value="F:4 iron, 4 sulfur cluster binding"/>
    <property type="evidence" value="ECO:0007669"/>
    <property type="project" value="UniProtKB-UniRule"/>
</dbReference>
<dbReference type="Proteomes" id="UP000018837">
    <property type="component" value="Unassembled WGS sequence"/>
</dbReference>
<keyword evidence="5 10" id="KW-0949">S-adenosyl-L-methionine</keyword>
<keyword evidence="10" id="KW-0963">Cytoplasm</keyword>
<dbReference type="InterPro" id="IPR013785">
    <property type="entry name" value="Aldolase_TIM"/>
</dbReference>
<dbReference type="SUPFAM" id="SSF102114">
    <property type="entry name" value="Radical SAM enzymes"/>
    <property type="match status" value="1"/>
</dbReference>
<keyword evidence="4 10" id="KW-0349">Heme</keyword>
<name>W2C8A6_9BACT</name>
<sequence length="378" mass="43041">MAGLYVHVPFCTQRCSYCDFYTQTDSRLRTDYLRALRRELAERAAELDHEPLDTIYFGGGTPSQLPIEALRAIFRTIRAHYDVSSCREITLEANPDDLSADYLRQLHSQLPIRRISLGVQSFDDADLRRLRRRHDSQGAIRAVGRCLEAGFTDISIDLIYGLPDQTPEAWARNLDVAFRLGVSHLSAYHLTYEAGTPLHRQLLSGRIHAVSEDVSVSLYRLLVERAARAGWEHYEVSNFSLPGRFARHNSAYWTGARYIGVGPSAHSYDGRARSWNVASLPAYVAGILSGRPDREREVTDDDMRYNEYLMTRLRTMWGISLPHLRDTFGPRRLAHFLRHATPYIASGRLVRLHDPADTIRLTEEAFFVSDGIISSLFV</sequence>
<dbReference type="PANTHER" id="PTHR13932">
    <property type="entry name" value="COPROPORPHYRINIGEN III OXIDASE"/>
    <property type="match status" value="1"/>
</dbReference>
<comment type="function">
    <text evidence="10">Probably acts as a heme chaperone, transferring heme to an unknown acceptor. Binds one molecule of heme per monomer, possibly covalently. Binds 1 [4Fe-4S] cluster. The cluster is coordinated with 3 cysteines and an exchangeable S-adenosyl-L-methionine.</text>
</comment>
<evidence type="ECO:0000256" key="6">
    <source>
        <dbReference type="ARBA" id="ARBA00022723"/>
    </source>
</evidence>
<feature type="domain" description="Radical SAM core" evidence="11">
    <location>
        <begin position="1"/>
        <end position="232"/>
    </location>
</feature>
<dbReference type="PANTHER" id="PTHR13932:SF5">
    <property type="entry name" value="RADICAL S-ADENOSYL METHIONINE DOMAIN-CONTAINING PROTEIN 1, MITOCHONDRIAL"/>
    <property type="match status" value="1"/>
</dbReference>
<dbReference type="SMART" id="SM00729">
    <property type="entry name" value="Elp3"/>
    <property type="match status" value="1"/>
</dbReference>
<keyword evidence="7 10" id="KW-0408">Iron</keyword>
<dbReference type="SFLD" id="SFLDS00029">
    <property type="entry name" value="Radical_SAM"/>
    <property type="match status" value="1"/>
</dbReference>
<dbReference type="SFLD" id="SFLDG01065">
    <property type="entry name" value="anaerobic_coproporphyrinogen-I"/>
    <property type="match status" value="1"/>
</dbReference>
<evidence type="ECO:0000256" key="8">
    <source>
        <dbReference type="ARBA" id="ARBA00023014"/>
    </source>
</evidence>
<dbReference type="PROSITE" id="PS51918">
    <property type="entry name" value="RADICAL_SAM"/>
    <property type="match status" value="1"/>
</dbReference>
<organism evidence="12 13">
    <name type="scientific">Tannerella sp. oral taxon BU063 isolate Cell 2</name>
    <dbReference type="NCBI Taxonomy" id="1411148"/>
    <lineage>
        <taxon>Bacteria</taxon>
        <taxon>Pseudomonadati</taxon>
        <taxon>Bacteroidota</taxon>
        <taxon>Bacteroidia</taxon>
        <taxon>Bacteroidales</taxon>
        <taxon>Tannerellaceae</taxon>
        <taxon>Tannerella</taxon>
    </lineage>
</organism>
<dbReference type="Pfam" id="PF04055">
    <property type="entry name" value="Radical_SAM"/>
    <property type="match status" value="1"/>
</dbReference>
<evidence type="ECO:0000256" key="2">
    <source>
        <dbReference type="ARBA" id="ARBA00006100"/>
    </source>
</evidence>